<accession>A0ABU4V8C4</accession>
<dbReference type="EMBL" id="JAXAVU010000013">
    <property type="protein sequence ID" value="MDX8147110.1"/>
    <property type="molecule type" value="Genomic_DNA"/>
</dbReference>
<dbReference type="PANTHER" id="PTHR20883:SF46">
    <property type="entry name" value="PHYTANOYL-COA HYDROXYLASE"/>
    <property type="match status" value="1"/>
</dbReference>
<dbReference type="Pfam" id="PF05721">
    <property type="entry name" value="PhyH"/>
    <property type="match status" value="1"/>
</dbReference>
<organism evidence="2 3">
    <name type="scientific">Lentzea sokolovensis</name>
    <dbReference type="NCBI Taxonomy" id="3095429"/>
    <lineage>
        <taxon>Bacteria</taxon>
        <taxon>Bacillati</taxon>
        <taxon>Actinomycetota</taxon>
        <taxon>Actinomycetes</taxon>
        <taxon>Pseudonocardiales</taxon>
        <taxon>Pseudonocardiaceae</taxon>
        <taxon>Lentzea</taxon>
    </lineage>
</organism>
<keyword evidence="3" id="KW-1185">Reference proteome</keyword>
<dbReference type="Proteomes" id="UP001285352">
    <property type="component" value="Unassembled WGS sequence"/>
</dbReference>
<dbReference type="Gene3D" id="2.60.120.620">
    <property type="entry name" value="q2cbj1_9rhob like domain"/>
    <property type="match status" value="1"/>
</dbReference>
<dbReference type="InterPro" id="IPR008775">
    <property type="entry name" value="Phytyl_CoA_dOase-like"/>
</dbReference>
<keyword evidence="2" id="KW-0560">Oxidoreductase</keyword>
<reference evidence="2 3" key="2">
    <citation type="submission" date="2023-11" db="EMBL/GenBank/DDBJ databases">
        <authorList>
            <person name="Lara A.C."/>
            <person name="Chronakova A."/>
        </authorList>
    </citation>
    <scope>NUCLEOTIDE SEQUENCE [LARGE SCALE GENOMIC DNA]</scope>
    <source>
        <strain evidence="2 3">BCCO 10_0061</strain>
    </source>
</reference>
<sequence>MENDVRSIDVRTVKRELEEQGFSVVRDLVSADVVRTIRDEMEPPRDALSDHGTRQSRGLKPHLSHPNIWSVLSAPELTSALDELLGASPACIQSMYYFKPPGSVGLGLHRDKQYIRVEPGNTLAVWIAIDPARTENGCLLAVPGSHRQHVEHRPDQQSPFEGDRRVYSDIHMSVPDGMSAIPVEVDPGDAVLFGGHLIHGSLPNESVSSFRRSLVGHYVRRDTTGVSRRHHPVLDVAGNQVSDIEELEDPTFEAAK</sequence>
<proteinExistence type="predicted"/>
<feature type="region of interest" description="Disordered" evidence="1">
    <location>
        <begin position="40"/>
        <end position="61"/>
    </location>
</feature>
<dbReference type="PANTHER" id="PTHR20883">
    <property type="entry name" value="PHYTANOYL-COA DIOXYGENASE DOMAIN CONTAINING 1"/>
    <property type="match status" value="1"/>
</dbReference>
<keyword evidence="2" id="KW-0223">Dioxygenase</keyword>
<evidence type="ECO:0000313" key="2">
    <source>
        <dbReference type="EMBL" id="MDX8147110.1"/>
    </source>
</evidence>
<evidence type="ECO:0000256" key="1">
    <source>
        <dbReference type="SAM" id="MobiDB-lite"/>
    </source>
</evidence>
<evidence type="ECO:0000313" key="3">
    <source>
        <dbReference type="Proteomes" id="UP001285352"/>
    </source>
</evidence>
<dbReference type="SUPFAM" id="SSF51197">
    <property type="entry name" value="Clavaminate synthase-like"/>
    <property type="match status" value="1"/>
</dbReference>
<feature type="compositionally biased region" description="Basic and acidic residues" evidence="1">
    <location>
        <begin position="40"/>
        <end position="53"/>
    </location>
</feature>
<dbReference type="RefSeq" id="WP_319979168.1">
    <property type="nucleotide sequence ID" value="NZ_JAXAVU010000013.1"/>
</dbReference>
<name>A0ABU4V8C4_9PSEU</name>
<protein>
    <submittedName>
        <fullName evidence="2">Phytanoyl-CoA dioxygenase family protein</fullName>
    </submittedName>
</protein>
<dbReference type="GO" id="GO:0051213">
    <property type="term" value="F:dioxygenase activity"/>
    <property type="evidence" value="ECO:0007669"/>
    <property type="project" value="UniProtKB-KW"/>
</dbReference>
<comment type="caution">
    <text evidence="2">The sequence shown here is derived from an EMBL/GenBank/DDBJ whole genome shotgun (WGS) entry which is preliminary data.</text>
</comment>
<gene>
    <name evidence="2" type="ORF">SK854_33710</name>
</gene>
<reference evidence="2 3" key="1">
    <citation type="submission" date="2023-11" db="EMBL/GenBank/DDBJ databases">
        <title>Lentzea sokolovensis, sp. nov., Lentzea kristufkii, sp. nov., and Lentzea miocenensis, sp. nov., rare actinobacteria from Sokolov Coal Basin, Miocene lacustrine sediment, Czech Republic.</title>
        <authorList>
            <person name="Lara A."/>
            <person name="Kotroba L."/>
            <person name="Nouioui I."/>
            <person name="Neumann-Schaal M."/>
            <person name="Mast Y."/>
            <person name="Chronakova A."/>
        </authorList>
    </citation>
    <scope>NUCLEOTIDE SEQUENCE [LARGE SCALE GENOMIC DNA]</scope>
    <source>
        <strain evidence="2 3">BCCO 10_0061</strain>
    </source>
</reference>